<dbReference type="EMBL" id="JAENHN010000002">
    <property type="protein sequence ID" value="MBK1809037.1"/>
    <property type="molecule type" value="Genomic_DNA"/>
</dbReference>
<dbReference type="Proteomes" id="UP000596739">
    <property type="component" value="Unassembled WGS sequence"/>
</dbReference>
<keyword evidence="2" id="KW-1185">Reference proteome</keyword>
<protein>
    <submittedName>
        <fullName evidence="1">Uncharacterized protein</fullName>
    </submittedName>
</protein>
<reference evidence="2" key="1">
    <citation type="submission" date="2021-01" db="EMBL/GenBank/DDBJ databases">
        <title>Genome public.</title>
        <authorList>
            <person name="Liu C."/>
            <person name="Sun Q."/>
        </authorList>
    </citation>
    <scope>NUCLEOTIDE SEQUENCE [LARGE SCALE GENOMIC DNA]</scope>
    <source>
        <strain evidence="2">YIM B02505</strain>
    </source>
</reference>
<evidence type="ECO:0000313" key="1">
    <source>
        <dbReference type="EMBL" id="MBK1809037.1"/>
    </source>
</evidence>
<name>A0ABS1EI28_9CLOT</name>
<organism evidence="1 2">
    <name type="scientific">Clostridium yunnanense</name>
    <dbReference type="NCBI Taxonomy" id="2800325"/>
    <lineage>
        <taxon>Bacteria</taxon>
        <taxon>Bacillati</taxon>
        <taxon>Bacillota</taxon>
        <taxon>Clostridia</taxon>
        <taxon>Eubacteriales</taxon>
        <taxon>Clostridiaceae</taxon>
        <taxon>Clostridium</taxon>
    </lineage>
</organism>
<accession>A0ABS1EI28</accession>
<evidence type="ECO:0000313" key="2">
    <source>
        <dbReference type="Proteomes" id="UP000596739"/>
    </source>
</evidence>
<sequence>MKRKKFFLAIPLLIVLYIVSNFVYTMVYLDKYQYTSNGNILFEDSVYVYSKTLTDGDKNMGKTIGTVKKHDGVIENYFSPTWVRELKDDKQHNKIVVRGLMDFWAIYERQNK</sequence>
<gene>
    <name evidence="1" type="ORF">JHL18_00025</name>
</gene>
<comment type="caution">
    <text evidence="1">The sequence shown here is derived from an EMBL/GenBank/DDBJ whole genome shotgun (WGS) entry which is preliminary data.</text>
</comment>
<dbReference type="RefSeq" id="WP_200265577.1">
    <property type="nucleotide sequence ID" value="NZ_JAENHN010000002.1"/>
</dbReference>
<proteinExistence type="predicted"/>